<name>A0A5N4AGU8_PHOPY</name>
<dbReference type="PANTHER" id="PTHR18898:SF2">
    <property type="entry name" value="NUCLEOPROTEIN TPR"/>
    <property type="match status" value="1"/>
</dbReference>
<feature type="coiled-coil region" evidence="6">
    <location>
        <begin position="244"/>
        <end position="338"/>
    </location>
</feature>
<evidence type="ECO:0000256" key="6">
    <source>
        <dbReference type="SAM" id="Coils"/>
    </source>
</evidence>
<feature type="compositionally biased region" description="Basic and acidic residues" evidence="7">
    <location>
        <begin position="2206"/>
        <end position="2228"/>
    </location>
</feature>
<dbReference type="InterPro" id="IPR057577">
    <property type="entry name" value="Nucleoprot-TPR/MLP1_dom"/>
</dbReference>
<feature type="coiled-coil region" evidence="6">
    <location>
        <begin position="438"/>
        <end position="500"/>
    </location>
</feature>
<feature type="compositionally biased region" description="Low complexity" evidence="7">
    <location>
        <begin position="1840"/>
        <end position="1851"/>
    </location>
</feature>
<feature type="compositionally biased region" description="Acidic residues" evidence="7">
    <location>
        <begin position="1926"/>
        <end position="1954"/>
    </location>
</feature>
<reference evidence="11 12" key="1">
    <citation type="journal article" date="2018" name="Elife">
        <title>Firefly genomes illuminate parallel origins of bioluminescence in beetles.</title>
        <authorList>
            <person name="Fallon T.R."/>
            <person name="Lower S.E."/>
            <person name="Chang C.H."/>
            <person name="Bessho-Uehara M."/>
            <person name="Martin G.J."/>
            <person name="Bewick A.J."/>
            <person name="Behringer M."/>
            <person name="Debat H.J."/>
            <person name="Wong I."/>
            <person name="Day J.C."/>
            <person name="Suvorov A."/>
            <person name="Silva C.J."/>
            <person name="Stanger-Hall K.F."/>
            <person name="Hall D.W."/>
            <person name="Schmitz R.J."/>
            <person name="Nelson D.R."/>
            <person name="Lewis S.M."/>
            <person name="Shigenobu S."/>
            <person name="Bybee S.M."/>
            <person name="Larracuente A.M."/>
            <person name="Oba Y."/>
            <person name="Weng J.K."/>
        </authorList>
    </citation>
    <scope>NUCLEOTIDE SEQUENCE [LARGE SCALE GENOMIC DNA]</scope>
    <source>
        <strain evidence="11">1611_PpyrPB1</strain>
        <tissue evidence="11">Whole body</tissue>
    </source>
</reference>
<keyword evidence="5" id="KW-0539">Nucleus</keyword>
<feature type="compositionally biased region" description="Polar residues" evidence="7">
    <location>
        <begin position="2014"/>
        <end position="2059"/>
    </location>
</feature>
<evidence type="ECO:0000259" key="9">
    <source>
        <dbReference type="Pfam" id="PF25481"/>
    </source>
</evidence>
<organism evidence="11 12">
    <name type="scientific">Photinus pyralis</name>
    <name type="common">Common eastern firefly</name>
    <name type="synonym">Lampyris pyralis</name>
    <dbReference type="NCBI Taxonomy" id="7054"/>
    <lineage>
        <taxon>Eukaryota</taxon>
        <taxon>Metazoa</taxon>
        <taxon>Ecdysozoa</taxon>
        <taxon>Arthropoda</taxon>
        <taxon>Hexapoda</taxon>
        <taxon>Insecta</taxon>
        <taxon>Pterygota</taxon>
        <taxon>Neoptera</taxon>
        <taxon>Endopterygota</taxon>
        <taxon>Coleoptera</taxon>
        <taxon>Polyphaga</taxon>
        <taxon>Elateriformia</taxon>
        <taxon>Elateroidea</taxon>
        <taxon>Lampyridae</taxon>
        <taxon>Lampyrinae</taxon>
        <taxon>Photinus</taxon>
    </lineage>
</organism>
<dbReference type="GO" id="GO:1901673">
    <property type="term" value="P:regulation of mitotic spindle assembly"/>
    <property type="evidence" value="ECO:0007669"/>
    <property type="project" value="TreeGrafter"/>
</dbReference>
<feature type="compositionally biased region" description="Polar residues" evidence="7">
    <location>
        <begin position="1779"/>
        <end position="1789"/>
    </location>
</feature>
<feature type="compositionally biased region" description="Low complexity" evidence="7">
    <location>
        <begin position="2187"/>
        <end position="2197"/>
    </location>
</feature>
<sequence>MEDANRTLFASAISEDEWSQIPSEIAKKICNFVEEKFDELITTKALSETSKFNTETILNETNEKLKTADSNVQEGNLKLEAATRTIAELETQISTCTSDITKLQTTCNRLEAEAADCRHQKNIMLGEKDELANILERTTAEVERQKMEITTLTNQLHDAINAKCTALAEYGEIQSMKLTLEYKEKRLDQEKLLLNNQVETLTQSLDERTEELLNMKKDNSLRCVQLENKLTDKTQELTVALESIRSLNDINDNLNEKIEGLMDDLKKRNEKDAKTYEAYQHEIAAQTKLAELYKAAGEQNQDHVDHLSNAVKELQTLLQETSNKYGELETKHKEMQLANDEIIAKKNECIAMLKQELEVSNELFNACKDENLQKEIEEISPSAAAASRLIKPGMSLTQIYTQYVNVSNELITQKEECARLQSYIQHIINELEDKGPLLKKQREDYETAMENLKEVTDNNYALSVECQQYREETLQAKHNEDILLRENDRYKKEVADLSRQVCHLLREIELSRVGSNVTSPDQDMSDSMSSGEIISKRLVTFSDITELQGTNQRLLSLVRELSSKQEEVEALDPTAIAQLKMKLETMKETQSSLLEQQDSQNKMMSMIVNQRDMYKTLYEQASKGIGEDGGLTLDRLEGEKGSQSSKGQEDSESRCDDKVQTLEGQLDKAKKEISTLKEENDTYRKEKSVNEKMLVDQLEEMRKEVREVTRQNCKLTSVSELNDERFKVMQSNTEVYKKQISALEKQNKIYSESNIKHEQMMTYLKDETLQSQTKLSTAEVKLANLEKEIALLRDRESRLVKEVEFLKKETHAKNLLQTNIELIKATLERNDAESRIRLEERLDEAHRECAALRRRLQEEQDRFRELGDHLEKQTRAAQAQMEEEKGHASKLRKEVAETRDDLIAKQIQIEELTKKLKNSLMVIPENSVESHKFSELERILSDSQAEVQSLQLQLKTAKDTIEQHCNVAEGAENQLKAVLEEQEKYKKTMEMTLSEKQQQIAKLEEQCSELQGELTIQDDDVNVDARSKLHRIEEELKASKVDLNECKSALAVAQTKIHELTADVETAENKYTHEMLLHSTDLQTLTSLKEEVTNLNTEIQELKLVRDHSVSALEEYKVGLASREEFFQKEKEQLELRFKDLDSQNALLLDQIQSLNTQITIMQTQATEQQNQSIGSADVSFNRSFTDEDVKSSEQLLKIIKYLRQEKDISVSKCEILEAELLRLKSQHDLITKQLEDAKANLEAERQKSEVSMVTAAKHSEVLRKVETLNAITDSNRTLRQERDGLSSQISDLKARTALLEDQVAPLQEKNKDLSLKFDALHSENVSLRGEATRWRQRANMLIEKSNRTSPEDWKKLQNERENLAKQLAIEKGTSTKLGDDLNNVRHEKTKLEEQLRSLRSQNNQVSDDLEKTRSDLAKVREQVTELTHSLDETKENYSKLLEEKNKIEADMTNKGEVIVDLKNNLLAVRKIAKKYKQQCEDLTGTMDALKQENEERNKNEATAAEKQQQTLAEERTLMQERISLLEVNHNEKVEQLTQQISAANEEISNHQKEIESLKQSAVEKDDRFKSIFKNAKERLITLTEENNTLRSERSRSSDDSSDKERSRSSDDSSDKGKNSEVEKLMKEKEEILQEKQLEKDRLMSEIETLTQRVNQLQRQLGQQGSKPTTSSGTSEKSTSEPPTANIKPMAGHSTNTQTHSVQIQPWRSGPETPLASIRPMSMQVRTAAVLPTSQGPSTSQSPSAVMVPPQQQVHTTGPSNIESLSSSPTSSHTEYMPATSSATPTVVTPRQLAVPPTQSTQDVEDDDSTLQPVLQQQAVALVLPRVEQPSNGPAQELGTSSSSSNTVTTTQAGLKRPRDVDAEACQIDDQSKQQQSKRTRIQQGSTETSQHHGTVTDSGLEVEYQVPTSSQRDHEEDHDAVIVVDESEDDVDDPDEGEGDDNVGDDPDTEGYDMESYPELSYDDADCQDMEEVEGGNEVEVVEGSSEVPNQSERSIQENSSQEESLEQPQSETISSGTDGLSNVTVSQASPSVAVTMPSFSRTRSVAPLTRQQPQSHLLLQHGMDEGGDDGIVPSTPTLFVPRRSDGFGEAVSSPHVPTSGRFTFNESAPSNNSGSTEVVPEQTLEFSHADDNSTGRSVPSTPLQTSPQESGPAGEEHSSQQSTSSEPEIPVITVSGVSDEGESEGGMPESMGPPSTVGETSEASEQREDVRENEDGVTSEGEKPPISEESEEEGREAEASPSTNTRSRSNNVHRGGGVARRSGKYGSPMHGGIPRPNPTPIVWGDQHSGRHQSPRGRGNQGNFSRVAKRGRVRGSSRPYNRF</sequence>
<feature type="compositionally biased region" description="Low complexity" evidence="7">
    <location>
        <begin position="1760"/>
        <end position="1772"/>
    </location>
</feature>
<evidence type="ECO:0000256" key="7">
    <source>
        <dbReference type="SAM" id="MobiDB-lite"/>
    </source>
</evidence>
<feature type="compositionally biased region" description="Polar residues" evidence="7">
    <location>
        <begin position="2102"/>
        <end position="2118"/>
    </location>
</feature>
<feature type="compositionally biased region" description="Low complexity" evidence="7">
    <location>
        <begin position="1811"/>
        <end position="1827"/>
    </location>
</feature>
<evidence type="ECO:0000313" key="11">
    <source>
        <dbReference type="EMBL" id="KAB0796572.1"/>
    </source>
</evidence>
<feature type="coiled-coil region" evidence="6">
    <location>
        <begin position="547"/>
        <end position="596"/>
    </location>
</feature>
<feature type="region of interest" description="Disordered" evidence="7">
    <location>
        <begin position="1657"/>
        <end position="2324"/>
    </location>
</feature>
<comment type="subcellular location">
    <subcellularLocation>
        <location evidence="1">Nucleus</location>
    </subcellularLocation>
</comment>
<feature type="coiled-coil region" evidence="6">
    <location>
        <begin position="1214"/>
        <end position="1252"/>
    </location>
</feature>
<keyword evidence="12" id="KW-1185">Reference proteome</keyword>
<dbReference type="InterPro" id="IPR057974">
    <property type="entry name" value="NUA/TPR/MLP1-2-like_dom"/>
</dbReference>
<comment type="similarity">
    <text evidence="2">Belongs to the TPR family.</text>
</comment>
<evidence type="ECO:0000256" key="4">
    <source>
        <dbReference type="ARBA" id="ARBA00023054"/>
    </source>
</evidence>
<dbReference type="GO" id="GO:0006606">
    <property type="term" value="P:protein import into nucleus"/>
    <property type="evidence" value="ECO:0007669"/>
    <property type="project" value="InterPro"/>
</dbReference>
<feature type="coiled-coil region" evidence="6">
    <location>
        <begin position="775"/>
        <end position="809"/>
    </location>
</feature>
<feature type="coiled-coil region" evidence="6">
    <location>
        <begin position="835"/>
        <end position="1172"/>
    </location>
</feature>
<dbReference type="Pfam" id="PF07926">
    <property type="entry name" value="TPR_MLP1_2"/>
    <property type="match status" value="1"/>
</dbReference>
<evidence type="ECO:0000256" key="5">
    <source>
        <dbReference type="ARBA" id="ARBA00023242"/>
    </source>
</evidence>
<feature type="compositionally biased region" description="Basic and acidic residues" evidence="7">
    <location>
        <begin position="1912"/>
        <end position="1921"/>
    </location>
</feature>
<dbReference type="Pfam" id="PF25785">
    <property type="entry name" value="TPR"/>
    <property type="match status" value="1"/>
</dbReference>
<gene>
    <name evidence="11" type="ORF">PPYR_10633</name>
</gene>
<dbReference type="GO" id="GO:0017056">
    <property type="term" value="F:structural constituent of nuclear pore"/>
    <property type="evidence" value="ECO:0007669"/>
    <property type="project" value="TreeGrafter"/>
</dbReference>
<dbReference type="Pfam" id="PF25481">
    <property type="entry name" value="Nucleoprot-TPR"/>
    <property type="match status" value="1"/>
</dbReference>
<evidence type="ECO:0000256" key="2">
    <source>
        <dbReference type="ARBA" id="ARBA00005274"/>
    </source>
</evidence>
<protein>
    <recommendedName>
        <fullName evidence="3">Nucleoprotein TPR</fullName>
    </recommendedName>
</protein>
<accession>A0A5N4AGU8</accession>
<evidence type="ECO:0000256" key="3">
    <source>
        <dbReference type="ARBA" id="ARBA00019789"/>
    </source>
</evidence>
<evidence type="ECO:0000259" key="8">
    <source>
        <dbReference type="Pfam" id="PF07926"/>
    </source>
</evidence>
<feature type="compositionally biased region" description="Low complexity" evidence="7">
    <location>
        <begin position="2241"/>
        <end position="2252"/>
    </location>
</feature>
<feature type="domain" description="NUA/TPR/MLP1-2-like" evidence="10">
    <location>
        <begin position="476"/>
        <end position="570"/>
    </location>
</feature>
<feature type="region of interest" description="Disordered" evidence="7">
    <location>
        <begin position="628"/>
        <end position="658"/>
    </location>
</feature>
<dbReference type="Proteomes" id="UP000327044">
    <property type="component" value="Unassembled WGS sequence"/>
</dbReference>
<dbReference type="GO" id="GO:0005643">
    <property type="term" value="C:nuclear pore"/>
    <property type="evidence" value="ECO:0007669"/>
    <property type="project" value="UniProtKB-ARBA"/>
</dbReference>
<feature type="compositionally biased region" description="Basic and acidic residues" evidence="7">
    <location>
        <begin position="1591"/>
        <end position="1629"/>
    </location>
</feature>
<proteinExistence type="inferred from homology"/>
<dbReference type="FunCoup" id="A0A5N4AGU8">
    <property type="interactions" value="2461"/>
</dbReference>
<keyword evidence="4 6" id="KW-0175">Coiled coil</keyword>
<feature type="compositionally biased region" description="Polar residues" evidence="7">
    <location>
        <begin position="1885"/>
        <end position="1898"/>
    </location>
</feature>
<feature type="compositionally biased region" description="Polar residues" evidence="7">
    <location>
        <begin position="2136"/>
        <end position="2151"/>
    </location>
</feature>
<feature type="compositionally biased region" description="Basic and acidic residues" evidence="7">
    <location>
        <begin position="647"/>
        <end position="658"/>
    </location>
</feature>
<feature type="compositionally biased region" description="Low complexity" evidence="7">
    <location>
        <begin position="2161"/>
        <end position="2180"/>
    </location>
</feature>
<feature type="compositionally biased region" description="Low complexity" evidence="7">
    <location>
        <begin position="1732"/>
        <end position="1744"/>
    </location>
</feature>
<dbReference type="GO" id="GO:0006406">
    <property type="term" value="P:mRNA export from nucleus"/>
    <property type="evidence" value="ECO:0007669"/>
    <property type="project" value="TreeGrafter"/>
</dbReference>
<feature type="domain" description="Nucleoprotein TPR/MPL1" evidence="9">
    <location>
        <begin position="176"/>
        <end position="253"/>
    </location>
</feature>
<dbReference type="InParanoid" id="A0A5N4AGU8"/>
<feature type="compositionally biased region" description="Acidic residues" evidence="7">
    <location>
        <begin position="1962"/>
        <end position="1982"/>
    </location>
</feature>
<feature type="compositionally biased region" description="Polar residues" evidence="7">
    <location>
        <begin position="1750"/>
        <end position="1759"/>
    </location>
</feature>
<dbReference type="EMBL" id="VVIM01000007">
    <property type="protein sequence ID" value="KAB0796572.1"/>
    <property type="molecule type" value="Genomic_DNA"/>
</dbReference>
<dbReference type="PANTHER" id="PTHR18898">
    <property type="entry name" value="NUCLEOPROTEIN TPR-RELATED"/>
    <property type="match status" value="1"/>
</dbReference>
<feature type="compositionally biased region" description="Low complexity" evidence="7">
    <location>
        <begin position="1983"/>
        <end position="2013"/>
    </location>
</feature>
<dbReference type="GO" id="GO:0034399">
    <property type="term" value="C:nuclear periphery"/>
    <property type="evidence" value="ECO:0007669"/>
    <property type="project" value="UniProtKB-ARBA"/>
</dbReference>
<feature type="region of interest" description="Disordered" evidence="7">
    <location>
        <begin position="1584"/>
        <end position="1629"/>
    </location>
</feature>
<feature type="domain" description="Nucleoprotein TPR/MLP1-2" evidence="8">
    <location>
        <begin position="1028"/>
        <end position="1155"/>
    </location>
</feature>
<dbReference type="Gene3D" id="1.10.287.1490">
    <property type="match status" value="2"/>
</dbReference>
<evidence type="ECO:0000313" key="12">
    <source>
        <dbReference type="Proteomes" id="UP000327044"/>
    </source>
</evidence>
<dbReference type="InterPro" id="IPR012929">
    <property type="entry name" value="Nucleoprot-TPR/MLP1-2_dom"/>
</dbReference>
<feature type="compositionally biased region" description="Polar residues" evidence="7">
    <location>
        <begin position="1693"/>
        <end position="1706"/>
    </location>
</feature>
<evidence type="ECO:0000256" key="1">
    <source>
        <dbReference type="ARBA" id="ARBA00004123"/>
    </source>
</evidence>
<evidence type="ECO:0000259" key="10">
    <source>
        <dbReference type="Pfam" id="PF25785"/>
    </source>
</evidence>
<comment type="caution">
    <text evidence="11">The sequence shown here is derived from an EMBL/GenBank/DDBJ whole genome shotgun (WGS) entry which is preliminary data.</text>
</comment>
<feature type="compositionally biased region" description="Low complexity" evidence="7">
    <location>
        <begin position="1665"/>
        <end position="1684"/>
    </location>
</feature>
<feature type="coiled-coil region" evidence="6">
    <location>
        <begin position="72"/>
        <end position="162"/>
    </location>
</feature>